<sequence length="103" mass="11046">IPKNNPSSASGGGGDARAHPLNFGLVRQPEKERICCVCAPEIKATGGKEKDPEPLVGAARRELTECTLSCSSQMLKIGSNSKSNLVNSVNTYGHLLYIVIMYR</sequence>
<name>A0A1B6EMT0_9HEMI</name>
<gene>
    <name evidence="2" type="ORF">g.4474</name>
</gene>
<evidence type="ECO:0000313" key="2">
    <source>
        <dbReference type="EMBL" id="JAS39227.1"/>
    </source>
</evidence>
<protein>
    <submittedName>
        <fullName evidence="2">Uncharacterized protein</fullName>
    </submittedName>
</protein>
<dbReference type="AlphaFoldDB" id="A0A1B6EMT0"/>
<feature type="non-terminal residue" evidence="2">
    <location>
        <position position="1"/>
    </location>
</feature>
<evidence type="ECO:0000256" key="1">
    <source>
        <dbReference type="SAM" id="MobiDB-lite"/>
    </source>
</evidence>
<feature type="region of interest" description="Disordered" evidence="1">
    <location>
        <begin position="1"/>
        <end position="20"/>
    </location>
</feature>
<reference evidence="2" key="1">
    <citation type="submission" date="2015-11" db="EMBL/GenBank/DDBJ databases">
        <title>De novo transcriptome assembly of four potential Pierce s Disease insect vectors from Arizona vineyards.</title>
        <authorList>
            <person name="Tassone E.E."/>
        </authorList>
    </citation>
    <scope>NUCLEOTIDE SEQUENCE</scope>
</reference>
<proteinExistence type="predicted"/>
<accession>A0A1B6EMT0</accession>
<organism evidence="2">
    <name type="scientific">Cuerna arida</name>
    <dbReference type="NCBI Taxonomy" id="1464854"/>
    <lineage>
        <taxon>Eukaryota</taxon>
        <taxon>Metazoa</taxon>
        <taxon>Ecdysozoa</taxon>
        <taxon>Arthropoda</taxon>
        <taxon>Hexapoda</taxon>
        <taxon>Insecta</taxon>
        <taxon>Pterygota</taxon>
        <taxon>Neoptera</taxon>
        <taxon>Paraneoptera</taxon>
        <taxon>Hemiptera</taxon>
        <taxon>Auchenorrhyncha</taxon>
        <taxon>Membracoidea</taxon>
        <taxon>Cicadellidae</taxon>
        <taxon>Cicadellinae</taxon>
        <taxon>Proconiini</taxon>
        <taxon>Cuerna</taxon>
    </lineage>
</organism>
<dbReference type="EMBL" id="GECZ01030542">
    <property type="protein sequence ID" value="JAS39227.1"/>
    <property type="molecule type" value="Transcribed_RNA"/>
</dbReference>